<dbReference type="EMBL" id="VYDA01000323">
    <property type="protein sequence ID" value="MYH61806.1"/>
    <property type="molecule type" value="Genomic_DNA"/>
</dbReference>
<dbReference type="PANTHER" id="PTHR37292">
    <property type="entry name" value="VNG6097C"/>
    <property type="match status" value="1"/>
</dbReference>
<name>A0A6B1G309_9CHLR</name>
<organism evidence="2">
    <name type="scientific">Caldilineaceae bacterium SB0675_bin_29</name>
    <dbReference type="NCBI Taxonomy" id="2605266"/>
    <lineage>
        <taxon>Bacteria</taxon>
        <taxon>Bacillati</taxon>
        <taxon>Chloroflexota</taxon>
        <taxon>Caldilineae</taxon>
        <taxon>Caldilineales</taxon>
        <taxon>Caldilineaceae</taxon>
    </lineage>
</organism>
<dbReference type="Pfam" id="PF04326">
    <property type="entry name" value="SLFN_AlbA_2"/>
    <property type="match status" value="1"/>
</dbReference>
<feature type="domain" description="Schlafen AlbA-2" evidence="1">
    <location>
        <begin position="214"/>
        <end position="348"/>
    </location>
</feature>
<feature type="non-terminal residue" evidence="2">
    <location>
        <position position="1"/>
    </location>
</feature>
<dbReference type="PANTHER" id="PTHR37292:SF2">
    <property type="entry name" value="DUF262 DOMAIN-CONTAINING PROTEIN"/>
    <property type="match status" value="1"/>
</dbReference>
<accession>A0A6B1G309</accession>
<protein>
    <recommendedName>
        <fullName evidence="1">Schlafen AlbA-2 domain-containing protein</fullName>
    </recommendedName>
</protein>
<comment type="caution">
    <text evidence="2">The sequence shown here is derived from an EMBL/GenBank/DDBJ whole genome shotgun (WGS) entry which is preliminary data.</text>
</comment>
<dbReference type="AlphaFoldDB" id="A0A6B1G309"/>
<reference evidence="2" key="1">
    <citation type="submission" date="2019-09" db="EMBL/GenBank/DDBJ databases">
        <title>Characterisation of the sponge microbiome using genome-centric metagenomics.</title>
        <authorList>
            <person name="Engelberts J.P."/>
            <person name="Robbins S.J."/>
            <person name="De Goeij J.M."/>
            <person name="Aranda M."/>
            <person name="Bell S.C."/>
            <person name="Webster N.S."/>
        </authorList>
    </citation>
    <scope>NUCLEOTIDE SEQUENCE</scope>
    <source>
        <strain evidence="2">SB0675_bin_29</strain>
    </source>
</reference>
<dbReference type="Gene3D" id="3.30.950.30">
    <property type="entry name" value="Schlafen, AAA domain"/>
    <property type="match status" value="1"/>
</dbReference>
<sequence length="364" mass="40882">ALMWSRYTSQTDQRLETDVTLVAREAEPWSALCTHIVDQRGRIDVEAGDFAGRGTPHPLYRATFILAKAHGATDWFNGLPLSQTHGSAYGLHSHHIFPQSLLYKNGLDQQDYTHRQLVNEIANRAYLTAESNLGLSNQEPAEYLPDVEAKFPGTLAKQFIPMDPQLWRMDRYRDFLEARRGLIANKLNEFMQSLVVEPETLRHKPVEELIALGESFTLEFKSSLQFDMVHGKQNTALRISVLKTIAAFLNSEGGTLLIGVEDHRTVCGIEPDLHLLGNSRDKFEQLISSLIVEHLGGGIVPYCRFRFEEVKGQTVYVVDVDPSAEPVFTGTERGSLFHVRVGNTTRALDMAEALRYIESRGMGA</sequence>
<proteinExistence type="predicted"/>
<dbReference type="InterPro" id="IPR007421">
    <property type="entry name" value="Schlafen_AlbA_2_dom"/>
</dbReference>
<evidence type="ECO:0000259" key="1">
    <source>
        <dbReference type="Pfam" id="PF04326"/>
    </source>
</evidence>
<dbReference type="InterPro" id="IPR038461">
    <property type="entry name" value="Schlafen_AlbA_2_dom_sf"/>
</dbReference>
<evidence type="ECO:0000313" key="2">
    <source>
        <dbReference type="EMBL" id="MYH61806.1"/>
    </source>
</evidence>
<gene>
    <name evidence="2" type="ORF">F4148_08585</name>
</gene>